<dbReference type="PANTHER" id="PTHR11403:SF7">
    <property type="entry name" value="CYTOCHROME C OXIDASE SUBUNIT 3"/>
    <property type="match status" value="1"/>
</dbReference>
<sequence>MSVDNYYVPAQSKWPIIGAVAVFSMVLSTALMITGSDIASILFIFSSCLMAYMLFGWFQAVIQESQQGLYSDQLNRSFRIGMLWFIFSEFMFFAAFFGALFYVRTLAIPWLDGEGAKGSSAMLWPEFSATWPLLTTPDPEKFPSPSGVIDAWKLPFINTVLLVTSSVFITISHHKLKAEKMAAAKFWLAMTVVFGITFLCVQVYEYIHAYHDLGLTLNAGIYGSTFFMLTGFHGAHVTIGSIMLFVMLVRMLKGHFDKADNESHIENPDSDRLFAFEAAAWYWHFVDVVWLFLFLFVYVL</sequence>
<dbReference type="InterPro" id="IPR013833">
    <property type="entry name" value="Cyt_c_oxidase_su3_a-hlx"/>
</dbReference>
<organism evidence="13 14">
    <name type="scientific">Oleispira antarctica</name>
    <dbReference type="NCBI Taxonomy" id="188908"/>
    <lineage>
        <taxon>Bacteria</taxon>
        <taxon>Pseudomonadati</taxon>
        <taxon>Pseudomonadota</taxon>
        <taxon>Gammaproteobacteria</taxon>
        <taxon>Oceanospirillales</taxon>
        <taxon>Oceanospirillaceae</taxon>
        <taxon>Oleispira</taxon>
    </lineage>
</organism>
<dbReference type="SUPFAM" id="SSF81452">
    <property type="entry name" value="Cytochrome c oxidase subunit III-like"/>
    <property type="match status" value="1"/>
</dbReference>
<evidence type="ECO:0000256" key="5">
    <source>
        <dbReference type="ARBA" id="ARBA00022967"/>
    </source>
</evidence>
<comment type="subcellular location">
    <subcellularLocation>
        <location evidence="10">Cell membrane</location>
        <topology evidence="10">Multi-pass membrane protein</topology>
    </subcellularLocation>
    <subcellularLocation>
        <location evidence="1">Membrane</location>
        <topology evidence="1">Multi-pass membrane protein</topology>
    </subcellularLocation>
</comment>
<dbReference type="PROSITE" id="PS50253">
    <property type="entry name" value="COX3"/>
    <property type="match status" value="1"/>
</dbReference>
<dbReference type="GO" id="GO:0005886">
    <property type="term" value="C:plasma membrane"/>
    <property type="evidence" value="ECO:0007669"/>
    <property type="project" value="UniProtKB-SubCell"/>
</dbReference>
<dbReference type="InterPro" id="IPR035973">
    <property type="entry name" value="Cyt_c_oxidase_su3-like_sf"/>
</dbReference>
<dbReference type="AlphaFoldDB" id="A0A1Y5HRX0"/>
<comment type="caution">
    <text evidence="13">The sequence shown here is derived from an EMBL/GenBank/DDBJ whole genome shotgun (WGS) entry which is preliminary data.</text>
</comment>
<evidence type="ECO:0000256" key="3">
    <source>
        <dbReference type="ARBA" id="ARBA00012949"/>
    </source>
</evidence>
<evidence type="ECO:0000256" key="6">
    <source>
        <dbReference type="ARBA" id="ARBA00022989"/>
    </source>
</evidence>
<feature type="transmembrane region" description="Helical" evidence="11">
    <location>
        <begin position="154"/>
        <end position="174"/>
    </location>
</feature>
<evidence type="ECO:0000256" key="7">
    <source>
        <dbReference type="ARBA" id="ARBA00023136"/>
    </source>
</evidence>
<keyword evidence="6 11" id="KW-1133">Transmembrane helix</keyword>
<evidence type="ECO:0000256" key="10">
    <source>
        <dbReference type="RuleBase" id="RU003376"/>
    </source>
</evidence>
<dbReference type="EMBL" id="MABE01000445">
    <property type="protein sequence ID" value="OUS40061.1"/>
    <property type="molecule type" value="Genomic_DNA"/>
</dbReference>
<evidence type="ECO:0000256" key="4">
    <source>
        <dbReference type="ARBA" id="ARBA00022692"/>
    </source>
</evidence>
<dbReference type="EC" id="7.1.1.9" evidence="3"/>
<evidence type="ECO:0000256" key="2">
    <source>
        <dbReference type="ARBA" id="ARBA00010581"/>
    </source>
</evidence>
<dbReference type="Gene3D" id="1.20.120.80">
    <property type="entry name" value="Cytochrome c oxidase, subunit III, four-helix bundle"/>
    <property type="match status" value="1"/>
</dbReference>
<dbReference type="CDD" id="cd01665">
    <property type="entry name" value="Cyt_c_Oxidase_III"/>
    <property type="match status" value="1"/>
</dbReference>
<feature type="transmembrane region" description="Helical" evidence="11">
    <location>
        <begin position="14"/>
        <end position="34"/>
    </location>
</feature>
<keyword evidence="5" id="KW-1278">Translocase</keyword>
<feature type="transmembrane region" description="Helical" evidence="11">
    <location>
        <begin position="186"/>
        <end position="207"/>
    </location>
</feature>
<dbReference type="InterPro" id="IPR000298">
    <property type="entry name" value="Cyt_c_oxidase-like_su3"/>
</dbReference>
<dbReference type="GO" id="GO:0004129">
    <property type="term" value="F:cytochrome-c oxidase activity"/>
    <property type="evidence" value="ECO:0007669"/>
    <property type="project" value="UniProtKB-EC"/>
</dbReference>
<feature type="transmembrane region" description="Helical" evidence="11">
    <location>
        <begin position="280"/>
        <end position="299"/>
    </location>
</feature>
<accession>A0A1Y5HRX0</accession>
<protein>
    <recommendedName>
        <fullName evidence="3">cytochrome-c oxidase</fullName>
        <ecNumber evidence="3">7.1.1.9</ecNumber>
    </recommendedName>
    <alternativeName>
        <fullName evidence="8">Cytochrome aa3 subunit 3</fullName>
    </alternativeName>
    <alternativeName>
        <fullName evidence="9">Cytochrome c oxidase polypeptide III</fullName>
    </alternativeName>
</protein>
<evidence type="ECO:0000256" key="8">
    <source>
        <dbReference type="ARBA" id="ARBA00031400"/>
    </source>
</evidence>
<keyword evidence="4 10" id="KW-0812">Transmembrane</keyword>
<feature type="transmembrane region" description="Helical" evidence="11">
    <location>
        <begin position="41"/>
        <end position="62"/>
    </location>
</feature>
<evidence type="ECO:0000313" key="14">
    <source>
        <dbReference type="Proteomes" id="UP000227088"/>
    </source>
</evidence>
<feature type="transmembrane region" description="Helical" evidence="11">
    <location>
        <begin position="227"/>
        <end position="249"/>
    </location>
</feature>
<evidence type="ECO:0000259" key="12">
    <source>
        <dbReference type="PROSITE" id="PS50253"/>
    </source>
</evidence>
<gene>
    <name evidence="13" type="ORF">A9R00_07915</name>
</gene>
<dbReference type="Gene3D" id="1.10.287.70">
    <property type="match status" value="1"/>
</dbReference>
<dbReference type="InterPro" id="IPR033945">
    <property type="entry name" value="Cyt_c_oxase_su3_dom"/>
</dbReference>
<dbReference type="InterPro" id="IPR024791">
    <property type="entry name" value="Cyt_c/ubiquinol_Oxase_su3"/>
</dbReference>
<dbReference type="GO" id="GO:0019646">
    <property type="term" value="P:aerobic electron transport chain"/>
    <property type="evidence" value="ECO:0007669"/>
    <property type="project" value="InterPro"/>
</dbReference>
<evidence type="ECO:0000313" key="13">
    <source>
        <dbReference type="EMBL" id="OUS40061.1"/>
    </source>
</evidence>
<proteinExistence type="inferred from homology"/>
<dbReference type="PANTHER" id="PTHR11403">
    <property type="entry name" value="CYTOCHROME C OXIDASE SUBUNIT III"/>
    <property type="match status" value="1"/>
</dbReference>
<dbReference type="Proteomes" id="UP000227088">
    <property type="component" value="Unassembled WGS sequence"/>
</dbReference>
<dbReference type="Pfam" id="PF00510">
    <property type="entry name" value="COX3"/>
    <property type="match status" value="2"/>
</dbReference>
<keyword evidence="7 11" id="KW-0472">Membrane</keyword>
<dbReference type="FunFam" id="1.20.120.80:FF:000003">
    <property type="entry name" value="Cytochrome c oxidase subunit 3"/>
    <property type="match status" value="1"/>
</dbReference>
<reference evidence="14" key="1">
    <citation type="journal article" date="2017" name="Proc. Natl. Acad. Sci. U.S.A.">
        <title>Simulation of Deepwater Horizon oil plume reveals substrate specialization within a complex community of hydrocarbon degraders.</title>
        <authorList>
            <person name="Hu P."/>
            <person name="Dubinsky E.A."/>
            <person name="Probst A.J."/>
            <person name="Wang J."/>
            <person name="Sieber C.M.K."/>
            <person name="Tom L.M."/>
            <person name="Gardinali P."/>
            <person name="Banfield J.F."/>
            <person name="Atlas R.M."/>
            <person name="Andersen G.L."/>
        </authorList>
    </citation>
    <scope>NUCLEOTIDE SEQUENCE [LARGE SCALE GENOMIC DNA]</scope>
</reference>
<evidence type="ECO:0000256" key="11">
    <source>
        <dbReference type="SAM" id="Phobius"/>
    </source>
</evidence>
<evidence type="ECO:0000256" key="9">
    <source>
        <dbReference type="ARBA" id="ARBA00031625"/>
    </source>
</evidence>
<name>A0A1Y5HRX0_OLEAN</name>
<feature type="transmembrane region" description="Helical" evidence="11">
    <location>
        <begin position="82"/>
        <end position="103"/>
    </location>
</feature>
<feature type="domain" description="Heme-copper oxidase subunit III family profile" evidence="12">
    <location>
        <begin position="2"/>
        <end position="300"/>
    </location>
</feature>
<evidence type="ECO:0000256" key="1">
    <source>
        <dbReference type="ARBA" id="ARBA00004141"/>
    </source>
</evidence>
<comment type="similarity">
    <text evidence="2 10">Belongs to the cytochrome c oxidase subunit 3 family.</text>
</comment>